<accession>H0HR22</accession>
<evidence type="ECO:0000313" key="3">
    <source>
        <dbReference type="Proteomes" id="UP000003250"/>
    </source>
</evidence>
<dbReference type="EMBL" id="AHAM01000098">
    <property type="protein sequence ID" value="EHK56802.1"/>
    <property type="molecule type" value="Genomic_DNA"/>
</dbReference>
<keyword evidence="1" id="KW-0472">Membrane</keyword>
<protein>
    <submittedName>
        <fullName evidence="2">Uncharacterized protein</fullName>
    </submittedName>
</protein>
<feature type="transmembrane region" description="Helical" evidence="1">
    <location>
        <begin position="6"/>
        <end position="27"/>
    </location>
</feature>
<keyword evidence="3" id="KW-1185">Reference proteome</keyword>
<dbReference type="PATRIC" id="fig|1107882.3.peg.2550"/>
<dbReference type="AlphaFoldDB" id="H0HR22"/>
<name>H0HR22_9HYPH</name>
<evidence type="ECO:0000256" key="1">
    <source>
        <dbReference type="SAM" id="Phobius"/>
    </source>
</evidence>
<reference evidence="2 3" key="1">
    <citation type="journal article" date="2012" name="J. Bacteriol.">
        <title>Draft Genome Sequence of Mesorhizobium alhagi CCNWXJ12-2T, a Novel Salt-Resistant Species Isolated from the Desert of Northwestern China.</title>
        <authorList>
            <person name="Zhou M."/>
            <person name="Chen W."/>
            <person name="Chen H."/>
            <person name="Wei G."/>
        </authorList>
    </citation>
    <scope>NUCLEOTIDE SEQUENCE [LARGE SCALE GENOMIC DNA]</scope>
    <source>
        <strain evidence="2 3">CCNWXJ12-2</strain>
    </source>
</reference>
<dbReference type="OrthoDB" id="8117504at2"/>
<keyword evidence="1" id="KW-0812">Transmembrane</keyword>
<dbReference type="RefSeq" id="WP_008836232.1">
    <property type="nucleotide sequence ID" value="NZ_AHAM01000098.1"/>
</dbReference>
<dbReference type="Proteomes" id="UP000003250">
    <property type="component" value="Unassembled WGS sequence"/>
</dbReference>
<sequence length="94" mass="10462">MTGAITWEQIAGFTALAGSVGGLWWFLQKQITAGAKALDEYKLYVSDRYIKAESLQKLEERLLASEARMIASIEGLGDRIDRLVDRMPATKRTA</sequence>
<keyword evidence="1" id="KW-1133">Transmembrane helix</keyword>
<evidence type="ECO:0000313" key="2">
    <source>
        <dbReference type="EMBL" id="EHK56802.1"/>
    </source>
</evidence>
<organism evidence="2 3">
    <name type="scientific">Mesorhizobium alhagi CCNWXJ12-2</name>
    <dbReference type="NCBI Taxonomy" id="1107882"/>
    <lineage>
        <taxon>Bacteria</taxon>
        <taxon>Pseudomonadati</taxon>
        <taxon>Pseudomonadota</taxon>
        <taxon>Alphaproteobacteria</taxon>
        <taxon>Hyphomicrobiales</taxon>
        <taxon>Phyllobacteriaceae</taxon>
        <taxon>Allomesorhizobium</taxon>
    </lineage>
</organism>
<gene>
    <name evidence="2" type="ORF">MAXJ12_13026</name>
</gene>
<proteinExistence type="predicted"/>